<feature type="compositionally biased region" description="Acidic residues" evidence="1">
    <location>
        <begin position="21"/>
        <end position="30"/>
    </location>
</feature>
<protein>
    <submittedName>
        <fullName evidence="2">Uncharacterized protein</fullName>
    </submittedName>
</protein>
<dbReference type="RefSeq" id="WP_227177413.1">
    <property type="nucleotide sequence ID" value="NZ_JAJBZT010000001.1"/>
</dbReference>
<organism evidence="2 3">
    <name type="scientific">Leeia speluncae</name>
    <dbReference type="NCBI Taxonomy" id="2884804"/>
    <lineage>
        <taxon>Bacteria</taxon>
        <taxon>Pseudomonadati</taxon>
        <taxon>Pseudomonadota</taxon>
        <taxon>Betaproteobacteria</taxon>
        <taxon>Neisseriales</taxon>
        <taxon>Leeiaceae</taxon>
        <taxon>Leeia</taxon>
    </lineage>
</organism>
<accession>A0ABS8D1I4</accession>
<evidence type="ECO:0000256" key="1">
    <source>
        <dbReference type="SAM" id="MobiDB-lite"/>
    </source>
</evidence>
<evidence type="ECO:0000313" key="2">
    <source>
        <dbReference type="EMBL" id="MCB6182035.1"/>
    </source>
</evidence>
<evidence type="ECO:0000313" key="3">
    <source>
        <dbReference type="Proteomes" id="UP001165395"/>
    </source>
</evidence>
<gene>
    <name evidence="2" type="ORF">LIN78_00500</name>
</gene>
<reference evidence="2" key="1">
    <citation type="submission" date="2021-10" db="EMBL/GenBank/DDBJ databases">
        <title>The complete genome sequence of Leeia sp. TBRC 13508.</title>
        <authorList>
            <person name="Charoenyingcharoen P."/>
            <person name="Yukphan P."/>
        </authorList>
    </citation>
    <scope>NUCLEOTIDE SEQUENCE</scope>
    <source>
        <strain evidence="2">TBRC 13508</strain>
    </source>
</reference>
<dbReference type="EMBL" id="JAJBZT010000001">
    <property type="protein sequence ID" value="MCB6182035.1"/>
    <property type="molecule type" value="Genomic_DNA"/>
</dbReference>
<name>A0ABS8D1I4_9NEIS</name>
<sequence length="103" mass="11604">MLPVEVLDVTEANEMPVITDEASETAEETPDNQTEAAAEVPVVNEVIEALVETTVAINQASDYLQTEAIAEVISQTAQPDNEQAPPNPRIAPWWQRWWTWFRR</sequence>
<keyword evidence="3" id="KW-1185">Reference proteome</keyword>
<feature type="region of interest" description="Disordered" evidence="1">
    <location>
        <begin position="18"/>
        <end position="37"/>
    </location>
</feature>
<comment type="caution">
    <text evidence="2">The sequence shown here is derived from an EMBL/GenBank/DDBJ whole genome shotgun (WGS) entry which is preliminary data.</text>
</comment>
<proteinExistence type="predicted"/>
<dbReference type="Proteomes" id="UP001165395">
    <property type="component" value="Unassembled WGS sequence"/>
</dbReference>